<sequence>MYRKKISSISILILFFFVFSIFPMESVHAASSLSVPEALTVVPAVPSKVIVDKAGWSVVQLTSSSTSLAIGCNVYRSDAKDGTYALVGKATKANNDYHYKDTNLTAHKDYFYKFAAFNYIGESEKTAAVKVTTKKVIHKPSTPIGLTLNSMVASAGIYKVRIDWTYTYGATSYNVYRSTSESGTFTKIGTSTNGLYIDSNVGAANAMYYYKVSAVNISGESSLSEVIAAKLTATFRAVPTELLVNSQATSQAAINLSWATVTGSTGYNIYRAAKVDYAYSKIGTSTNVTYRDTKAAVGVEYLYKVSSIDENGESLKSTEVTGKLADSSVTVLSEAVKDLEYKYESKDKLKLTWDALKNATSYNIYKSLYKDMKYTYVGSTNKNKYVDEKSVDSATYYYKVVAVNAGGESSKANPLTVGAKVVLKRQMENIDRGINAVKAANGVLVSWRLLGTEAQDLEFDVYRDNVKINSKPIKSSTNYLDAKGTTTSKYYVRTIGGKSKESQSETVTAWENNYKELPIRKPAAGINKAGEIYDYTANDASVADLDGDGKYEIVLNWAPTNAKDNSQAGYTGNTYIDAYKLDGTFMWRIDLGKNIRSGAHYTDIMVYDFDGDGKAELTTRTADGTIDGEGNIIGDEDKDYSNARGYILDGPEYHTMFEGATGKALDTQVYEPQRGAFATDINEWGDTYGNRGDRFIASVAYLDGKTPSVVMQRGYYTRMAIVAYGFKNGKFVKQWTFDSQFDEVDPNGLKYTEYRGQGNHNVSVGDVDADGMDEIITGAAVINQDGKALYTTKLGHGDAMHFGDLDPTNPGLEIYQVQEEKGSPYGMDIRDAGTGKILFGVKSGIDTGRGLSADIDPNYIGEEIWAIDGAWNSSTGGLYSVKGEKISEGIPSSNFAIWWDGDLQRELLDHNWNGYGGLASPGTISKWDYVNKKSVNILTATGTNSNNGTKGNPCLQADLFGDWREEVIWRTEDSSALRIYATSDVTETKLPTLMHDPIYRLGVAFQNTGYNQPPHTSYYLGSGMTTPPQPNITMARGGTEIKIK</sequence>
<dbReference type="Pfam" id="PF21348">
    <property type="entry name" value="RGL11_C"/>
    <property type="match status" value="1"/>
</dbReference>
<dbReference type="SUPFAM" id="SSF69318">
    <property type="entry name" value="Integrin alpha N-terminal domain"/>
    <property type="match status" value="1"/>
</dbReference>
<dbReference type="InterPro" id="IPR013783">
    <property type="entry name" value="Ig-like_fold"/>
</dbReference>
<dbReference type="InterPro" id="IPR028994">
    <property type="entry name" value="Integrin_alpha_N"/>
</dbReference>
<dbReference type="SMART" id="SM00060">
    <property type="entry name" value="FN3"/>
    <property type="match status" value="4"/>
</dbReference>
<dbReference type="CDD" id="cd10318">
    <property type="entry name" value="RGL11"/>
    <property type="match status" value="1"/>
</dbReference>
<dbReference type="InterPro" id="IPR049366">
    <property type="entry name" value="RGL11_C"/>
</dbReference>
<dbReference type="Gene3D" id="2.60.40.10">
    <property type="entry name" value="Immunoglobulins"/>
    <property type="match status" value="5"/>
</dbReference>
<comment type="caution">
    <text evidence="2">The sequence shown here is derived from an EMBL/GenBank/DDBJ whole genome shotgun (WGS) entry which is preliminary data.</text>
</comment>
<dbReference type="CDD" id="cd00063">
    <property type="entry name" value="FN3"/>
    <property type="match status" value="2"/>
</dbReference>
<keyword evidence="3" id="KW-1185">Reference proteome</keyword>
<dbReference type="PROSITE" id="PS50853">
    <property type="entry name" value="FN3"/>
    <property type="match status" value="1"/>
</dbReference>
<dbReference type="EMBL" id="JAZHFS010000004">
    <property type="protein sequence ID" value="MEF2111838.1"/>
    <property type="molecule type" value="Genomic_DNA"/>
</dbReference>
<organism evidence="2 3">
    <name type="scientific">Clostridium frigoriphilum</name>
    <dbReference type="NCBI Taxonomy" id="443253"/>
    <lineage>
        <taxon>Bacteria</taxon>
        <taxon>Bacillati</taxon>
        <taxon>Bacillota</taxon>
        <taxon>Clostridia</taxon>
        <taxon>Eubacteriales</taxon>
        <taxon>Clostridiaceae</taxon>
        <taxon>Clostridium</taxon>
    </lineage>
</organism>
<feature type="domain" description="Fibronectin type-III" evidence="1">
    <location>
        <begin position="335"/>
        <end position="422"/>
    </location>
</feature>
<dbReference type="PANTHER" id="PTHR43118">
    <property type="entry name" value="RHAMNOGALACTURONAN LYASE (EUROFUNG)"/>
    <property type="match status" value="1"/>
</dbReference>
<dbReference type="PANTHER" id="PTHR43118:SF1">
    <property type="entry name" value="RHAMNOGALACTURONAN LYASE (EUROFUNG)"/>
    <property type="match status" value="1"/>
</dbReference>
<dbReference type="InterPro" id="IPR003961">
    <property type="entry name" value="FN3_dom"/>
</dbReference>
<protein>
    <recommendedName>
        <fullName evidence="1">Fibronectin type-III domain-containing protein</fullName>
    </recommendedName>
</protein>
<dbReference type="RefSeq" id="WP_301182957.1">
    <property type="nucleotide sequence ID" value="NZ_JAZHFS010000004.1"/>
</dbReference>
<dbReference type="InterPro" id="IPR034641">
    <property type="entry name" value="RGL11"/>
</dbReference>
<evidence type="ECO:0000313" key="3">
    <source>
        <dbReference type="Proteomes" id="UP001498469"/>
    </source>
</evidence>
<name>A0ABU7UK96_9CLOT</name>
<dbReference type="InterPro" id="IPR041624">
    <property type="entry name" value="RGI_lyase"/>
</dbReference>
<gene>
    <name evidence="2" type="ORF">SJI18_05875</name>
</gene>
<dbReference type="Pfam" id="PF18370">
    <property type="entry name" value="RGI_lyase"/>
    <property type="match status" value="1"/>
</dbReference>
<reference evidence="2 3" key="1">
    <citation type="submission" date="2023-11" db="EMBL/GenBank/DDBJ databases">
        <title>Draft genome sequence of a psychrophilic Clostridium strain from permafrost water brine.</title>
        <authorList>
            <person name="Shcherbakova V.A."/>
            <person name="Trubitsyn V.E."/>
            <person name="Zakharyuk A.G."/>
        </authorList>
    </citation>
    <scope>NUCLEOTIDE SEQUENCE [LARGE SCALE GENOMIC DNA]</scope>
    <source>
        <strain evidence="2 3">14F</strain>
    </source>
</reference>
<dbReference type="Proteomes" id="UP001498469">
    <property type="component" value="Unassembled WGS sequence"/>
</dbReference>
<evidence type="ECO:0000313" key="2">
    <source>
        <dbReference type="EMBL" id="MEF2111838.1"/>
    </source>
</evidence>
<evidence type="ECO:0000259" key="1">
    <source>
        <dbReference type="PROSITE" id="PS50853"/>
    </source>
</evidence>
<accession>A0ABU7UK96</accession>
<proteinExistence type="predicted"/>
<dbReference type="SUPFAM" id="SSF49265">
    <property type="entry name" value="Fibronectin type III"/>
    <property type="match status" value="2"/>
</dbReference>
<dbReference type="InterPro" id="IPR036116">
    <property type="entry name" value="FN3_sf"/>
</dbReference>